<evidence type="ECO:0000313" key="2">
    <source>
        <dbReference type="EMBL" id="CAI2359597.1"/>
    </source>
</evidence>
<gene>
    <name evidence="2" type="ORF">ECRASSUSDP1_LOCUS889</name>
</gene>
<organism evidence="2 3">
    <name type="scientific">Euplotes crassus</name>
    <dbReference type="NCBI Taxonomy" id="5936"/>
    <lineage>
        <taxon>Eukaryota</taxon>
        <taxon>Sar</taxon>
        <taxon>Alveolata</taxon>
        <taxon>Ciliophora</taxon>
        <taxon>Intramacronucleata</taxon>
        <taxon>Spirotrichea</taxon>
        <taxon>Hypotrichia</taxon>
        <taxon>Euplotida</taxon>
        <taxon>Euplotidae</taxon>
        <taxon>Moneuplotes</taxon>
    </lineage>
</organism>
<keyword evidence="3" id="KW-1185">Reference proteome</keyword>
<dbReference type="Proteomes" id="UP001295684">
    <property type="component" value="Unassembled WGS sequence"/>
</dbReference>
<keyword evidence="1" id="KW-0812">Transmembrane</keyword>
<reference evidence="2" key="1">
    <citation type="submission" date="2023-07" db="EMBL/GenBank/DDBJ databases">
        <authorList>
            <consortium name="AG Swart"/>
            <person name="Singh M."/>
            <person name="Singh A."/>
            <person name="Seah K."/>
            <person name="Emmerich C."/>
        </authorList>
    </citation>
    <scope>NUCLEOTIDE SEQUENCE</scope>
    <source>
        <strain evidence="2">DP1</strain>
    </source>
</reference>
<proteinExistence type="predicted"/>
<feature type="transmembrane region" description="Helical" evidence="1">
    <location>
        <begin position="435"/>
        <end position="456"/>
    </location>
</feature>
<evidence type="ECO:0000313" key="3">
    <source>
        <dbReference type="Proteomes" id="UP001295684"/>
    </source>
</evidence>
<sequence>MRWILECLERFWIKLLTLFYCNKQEKIRNIREQHEYNEIRLSIFEKQKFSSRTDIVDFGFIPFSIPSQSNMEHVVVIFAINGITNTTLIIKDFKGEVILNHTIPDCSTKFLLPSLHPHDIFAAVICHNNDFHMLRFSVNLSPNSERPSEDFFRIVERSSLSLPEEISIFLSKSNETLGEHFDVVKVIPYFVKRTVYFILVDNSGRIINLKAGKEIMHIFRLETTQITDIQRHNLNMLFATKNNVGFLKVFEQISDMIFCEIGTARILHVAGDRTRPSEIYALTQENYSNFTSEHLVIFHINSSKQRTSMEGCKIVGKIKLSSDKASSNFTVVPLKGFVAAMDPLGKLSVYKALDLNDMVGERVKYVYKPFKNSHNATSSIPQVLSKKEQLGILNQDVRGIDSYQGSFVLIRNPQNLSEVKLFEFIRINEEEPEGLLDFLDVRILLLILVCTVFYLWRQCKGFYSNIAPLTDEYVGLAEDELHKTDMMRNLKFD</sequence>
<dbReference type="AlphaFoldDB" id="A0AAD1X5L0"/>
<protein>
    <submittedName>
        <fullName evidence="2">Uncharacterized protein</fullName>
    </submittedName>
</protein>
<accession>A0AAD1X5L0</accession>
<dbReference type="EMBL" id="CAMPGE010000837">
    <property type="protein sequence ID" value="CAI2359597.1"/>
    <property type="molecule type" value="Genomic_DNA"/>
</dbReference>
<name>A0AAD1X5L0_EUPCR</name>
<comment type="caution">
    <text evidence="2">The sequence shown here is derived from an EMBL/GenBank/DDBJ whole genome shotgun (WGS) entry which is preliminary data.</text>
</comment>
<keyword evidence="1" id="KW-0472">Membrane</keyword>
<keyword evidence="1" id="KW-1133">Transmembrane helix</keyword>
<evidence type="ECO:0000256" key="1">
    <source>
        <dbReference type="SAM" id="Phobius"/>
    </source>
</evidence>